<name>F7VZK6_SORMK</name>
<evidence type="ECO:0000256" key="1">
    <source>
        <dbReference type="SAM" id="MobiDB-lite"/>
    </source>
</evidence>
<keyword evidence="4" id="KW-1185">Reference proteome</keyword>
<organism evidence="3 4">
    <name type="scientific">Sordaria macrospora (strain ATCC MYA-333 / DSM 997 / K(L3346) / K-hell)</name>
    <dbReference type="NCBI Taxonomy" id="771870"/>
    <lineage>
        <taxon>Eukaryota</taxon>
        <taxon>Fungi</taxon>
        <taxon>Dikarya</taxon>
        <taxon>Ascomycota</taxon>
        <taxon>Pezizomycotina</taxon>
        <taxon>Sordariomycetes</taxon>
        <taxon>Sordariomycetidae</taxon>
        <taxon>Sordariales</taxon>
        <taxon>Sordariaceae</taxon>
        <taxon>Sordaria</taxon>
    </lineage>
</organism>
<evidence type="ECO:0000256" key="2">
    <source>
        <dbReference type="SAM" id="SignalP"/>
    </source>
</evidence>
<feature type="compositionally biased region" description="Low complexity" evidence="1">
    <location>
        <begin position="138"/>
        <end position="161"/>
    </location>
</feature>
<feature type="compositionally biased region" description="Low complexity" evidence="1">
    <location>
        <begin position="196"/>
        <end position="212"/>
    </location>
</feature>
<evidence type="ECO:0000313" key="3">
    <source>
        <dbReference type="EMBL" id="CCC10954.1"/>
    </source>
</evidence>
<feature type="compositionally biased region" description="Polar residues" evidence="1">
    <location>
        <begin position="81"/>
        <end position="99"/>
    </location>
</feature>
<reference evidence="3 4" key="1">
    <citation type="journal article" date="2010" name="PLoS Genet.">
        <title>De novo assembly of a 40 Mb eukaryotic genome from short sequence reads: Sordaria macrospora, a model organism for fungal morphogenesis.</title>
        <authorList>
            <person name="Nowrousian M."/>
            <person name="Stajich J."/>
            <person name="Chu M."/>
            <person name="Engh I."/>
            <person name="Espagne E."/>
            <person name="Halliday K."/>
            <person name="Kamerewerd J."/>
            <person name="Kempken F."/>
            <person name="Knab B."/>
            <person name="Kuo H.C."/>
            <person name="Osiewacz H.D."/>
            <person name="Poeggeler S."/>
            <person name="Read N."/>
            <person name="Seiler S."/>
            <person name="Smith K."/>
            <person name="Zickler D."/>
            <person name="Kueck U."/>
            <person name="Freitag M."/>
        </authorList>
    </citation>
    <scope>NUCLEOTIDE SEQUENCE [LARGE SCALE GENOMIC DNA]</scope>
    <source>
        <strain evidence="4">ATCC MYA-333 / DSM 997 / K(L3346) / K-hell</strain>
        <tissue evidence="3">Mycelium</tissue>
    </source>
</reference>
<protein>
    <submittedName>
        <fullName evidence="3">WGS project CABT00000000 data, contig 2.15</fullName>
    </submittedName>
</protein>
<dbReference type="OrthoDB" id="4777826at2759"/>
<dbReference type="OMA" id="THEDIMM"/>
<feature type="compositionally biased region" description="Low complexity" evidence="1">
    <location>
        <begin position="116"/>
        <end position="127"/>
    </location>
</feature>
<accession>F7VZK6</accession>
<dbReference type="VEuPathDB" id="FungiDB:SMAC_04183"/>
<evidence type="ECO:0000313" key="4">
    <source>
        <dbReference type="Proteomes" id="UP000001881"/>
    </source>
</evidence>
<feature type="compositionally biased region" description="Gly residues" evidence="1">
    <location>
        <begin position="185"/>
        <end position="195"/>
    </location>
</feature>
<gene>
    <name evidence="3" type="ORF">SMAC_04183</name>
</gene>
<feature type="chain" id="PRO_5003364704" evidence="2">
    <location>
        <begin position="18"/>
        <end position="689"/>
    </location>
</feature>
<dbReference type="EMBL" id="CABT02000015">
    <property type="protein sequence ID" value="CCC10954.1"/>
    <property type="molecule type" value="Genomic_DNA"/>
</dbReference>
<comment type="caution">
    <text evidence="3">The sequence shown here is derived from an EMBL/GenBank/DDBJ whole genome shotgun (WGS) entry which is preliminary data.</text>
</comment>
<sequence>MLITGIVAVFSLSVVLCTSTNVSTSTSIVFTCFVCLETAYTYHKSEGGAATASPDPNRRMDPTMNPITRRPGPGRGRPKKQQNTAQGQSPTSTASVSETGTTGPSVTPIPPPVVPGAPSQSTTAIPVPVVPGMPAPPAGMHSAAAAQAQAHAQAQQAHAQHFIQAQLQAQAQVHAQHAARTQQNGRGGNQAGGQGPANQQGVQAQSGGQQSANDDDVAVDPSLEDGDDDQHQSKRRKVEQDPLDDAAVMNALAAHNDPASNAAHFSPEINFNYLAFFKPSNQIATYAELNKPAVESTAFLTLHPTRLANANMSTADETSKDGKWNNDAHTALCTALAEALIAAGSSAAQKKELIMAVMRASGQNGFTWESIRIHRKMPRWDEQTHIDLMIVLYTALQPSLNKEVQDAIVEAMRNKGHQDVGWDALRPLSLRQPRLATKMPKWEDIRDDLFQAYMMATGPITQDQQASIEDFMVSRGHEIKWNAISTTNISNSTKMSAQRNLTRWDQKTHEDIMMAMFIHFLPTASDMKEIVELLKPKGHAFTDSALLPNSLSSKMEDEDEMYYVPRASQKPTTWDHDAHLTLLQAVMVEALPNKTQWDRILKRVSSKGYFYTQTASSLHISFIIIMGDSDTEKVSSETGRMSWTHNVDKHLIGCIVEEILPGEEAYRNLAARMASLGYTCTPKSVKYAC</sequence>
<feature type="region of interest" description="Disordered" evidence="1">
    <location>
        <begin position="173"/>
        <end position="242"/>
    </location>
</feature>
<dbReference type="Proteomes" id="UP000001881">
    <property type="component" value="Unassembled WGS sequence"/>
</dbReference>
<proteinExistence type="predicted"/>
<keyword evidence="2" id="KW-0732">Signal</keyword>
<dbReference type="AlphaFoldDB" id="F7VZK6"/>
<dbReference type="eggNOG" id="ENOG502QQEE">
    <property type="taxonomic scope" value="Eukaryota"/>
</dbReference>
<dbReference type="InParanoid" id="F7VZK6"/>
<dbReference type="HOGENOM" id="CLU_399647_0_0_1"/>
<feature type="compositionally biased region" description="Pro residues" evidence="1">
    <location>
        <begin position="128"/>
        <end position="137"/>
    </location>
</feature>
<feature type="region of interest" description="Disordered" evidence="1">
    <location>
        <begin position="46"/>
        <end position="161"/>
    </location>
</feature>
<feature type="signal peptide" evidence="2">
    <location>
        <begin position="1"/>
        <end position="17"/>
    </location>
</feature>
<feature type="compositionally biased region" description="Low complexity" evidence="1">
    <location>
        <begin position="173"/>
        <end position="184"/>
    </location>
</feature>
<feature type="compositionally biased region" description="Acidic residues" evidence="1">
    <location>
        <begin position="213"/>
        <end position="228"/>
    </location>
</feature>